<organism evidence="7 8">
    <name type="scientific">Silurus meridionalis</name>
    <name type="common">Southern catfish</name>
    <name type="synonym">Silurus soldatovi meridionalis</name>
    <dbReference type="NCBI Taxonomy" id="175797"/>
    <lineage>
        <taxon>Eukaryota</taxon>
        <taxon>Metazoa</taxon>
        <taxon>Chordata</taxon>
        <taxon>Craniata</taxon>
        <taxon>Vertebrata</taxon>
        <taxon>Euteleostomi</taxon>
        <taxon>Actinopterygii</taxon>
        <taxon>Neopterygii</taxon>
        <taxon>Teleostei</taxon>
        <taxon>Ostariophysi</taxon>
        <taxon>Siluriformes</taxon>
        <taxon>Siluridae</taxon>
        <taxon>Silurus</taxon>
    </lineage>
</organism>
<dbReference type="AlphaFoldDB" id="A0A8T0BIH5"/>
<proteinExistence type="predicted"/>
<evidence type="ECO:0000256" key="1">
    <source>
        <dbReference type="ARBA" id="ARBA00022729"/>
    </source>
</evidence>
<dbReference type="SMART" id="SM00409">
    <property type="entry name" value="IG"/>
    <property type="match status" value="9"/>
</dbReference>
<keyword evidence="2" id="KW-1015">Disulfide bond</keyword>
<dbReference type="PANTHER" id="PTHR11481:SF112">
    <property type="entry name" value="FC RECEPTOR-LIKE PROTEIN 4-RELATED"/>
    <property type="match status" value="1"/>
</dbReference>
<feature type="domain" description="Ig-like" evidence="6">
    <location>
        <begin position="215"/>
        <end position="295"/>
    </location>
</feature>
<keyword evidence="4" id="KW-0812">Transmembrane</keyword>
<dbReference type="GO" id="GO:0006955">
    <property type="term" value="P:immune response"/>
    <property type="evidence" value="ECO:0007669"/>
    <property type="project" value="TreeGrafter"/>
</dbReference>
<feature type="domain" description="Ig-like" evidence="6">
    <location>
        <begin position="798"/>
        <end position="884"/>
    </location>
</feature>
<dbReference type="CDD" id="cd00096">
    <property type="entry name" value="Ig"/>
    <property type="match status" value="1"/>
</dbReference>
<dbReference type="PANTHER" id="PTHR11481">
    <property type="entry name" value="IMMUNOGLOBULIN FC RECEPTOR"/>
    <property type="match status" value="1"/>
</dbReference>
<dbReference type="InterPro" id="IPR003599">
    <property type="entry name" value="Ig_sub"/>
</dbReference>
<dbReference type="Pfam" id="PF13895">
    <property type="entry name" value="Ig_2"/>
    <property type="match status" value="5"/>
</dbReference>
<feature type="chain" id="PRO_5035837857" description="Ig-like domain-containing protein" evidence="5">
    <location>
        <begin position="22"/>
        <end position="967"/>
    </location>
</feature>
<dbReference type="EMBL" id="JABFDY010000006">
    <property type="protein sequence ID" value="KAF7706765.1"/>
    <property type="molecule type" value="Genomic_DNA"/>
</dbReference>
<dbReference type="Proteomes" id="UP000606274">
    <property type="component" value="Unassembled WGS sequence"/>
</dbReference>
<dbReference type="InterPro" id="IPR036179">
    <property type="entry name" value="Ig-like_dom_sf"/>
</dbReference>
<keyword evidence="8" id="KW-1185">Reference proteome</keyword>
<evidence type="ECO:0000256" key="5">
    <source>
        <dbReference type="SAM" id="SignalP"/>
    </source>
</evidence>
<reference evidence="7" key="1">
    <citation type="submission" date="2020-08" db="EMBL/GenBank/DDBJ databases">
        <title>Chromosome-level assembly of Southern catfish (Silurus meridionalis) provides insights into visual adaptation to the nocturnal and benthic lifestyles.</title>
        <authorList>
            <person name="Zhang Y."/>
            <person name="Wang D."/>
            <person name="Peng Z."/>
        </authorList>
    </citation>
    <scope>NUCLEOTIDE SEQUENCE</scope>
    <source>
        <strain evidence="7">SWU-2019-XX</strain>
        <tissue evidence="7">Muscle</tissue>
    </source>
</reference>
<dbReference type="InterPro" id="IPR003598">
    <property type="entry name" value="Ig_sub2"/>
</dbReference>
<evidence type="ECO:0000256" key="3">
    <source>
        <dbReference type="SAM" id="MobiDB-lite"/>
    </source>
</evidence>
<dbReference type="FunFam" id="2.60.40.10:FF:001607">
    <property type="entry name" value="Leukocyte immune-type receptor TS32.15 L2.5a"/>
    <property type="match status" value="4"/>
</dbReference>
<keyword evidence="4" id="KW-0472">Membrane</keyword>
<dbReference type="SMART" id="SM00408">
    <property type="entry name" value="IGc2"/>
    <property type="match status" value="9"/>
</dbReference>
<keyword evidence="4" id="KW-1133">Transmembrane helix</keyword>
<keyword evidence="1 5" id="KW-0732">Signal</keyword>
<name>A0A8T0BIH5_SILME</name>
<evidence type="ECO:0000256" key="2">
    <source>
        <dbReference type="ARBA" id="ARBA00023157"/>
    </source>
</evidence>
<accession>A0A8T0BIH5</accession>
<feature type="domain" description="Ig-like" evidence="6">
    <location>
        <begin position="691"/>
        <end position="788"/>
    </location>
</feature>
<dbReference type="GO" id="GO:0004888">
    <property type="term" value="F:transmembrane signaling receptor activity"/>
    <property type="evidence" value="ECO:0007669"/>
    <property type="project" value="TreeGrafter"/>
</dbReference>
<dbReference type="Pfam" id="PF13927">
    <property type="entry name" value="Ig_3"/>
    <property type="match status" value="3"/>
</dbReference>
<feature type="domain" description="Ig-like" evidence="6">
    <location>
        <begin position="25"/>
        <end position="117"/>
    </location>
</feature>
<dbReference type="GO" id="GO:0007166">
    <property type="term" value="P:cell surface receptor signaling pathway"/>
    <property type="evidence" value="ECO:0007669"/>
    <property type="project" value="TreeGrafter"/>
</dbReference>
<evidence type="ECO:0000259" key="6">
    <source>
        <dbReference type="PROSITE" id="PS50835"/>
    </source>
</evidence>
<dbReference type="InterPro" id="IPR013783">
    <property type="entry name" value="Ig-like_fold"/>
</dbReference>
<gene>
    <name evidence="7" type="ORF">HF521_020019</name>
</gene>
<sequence length="967" mass="107904">MELSQLFAVLLLISIIPVAQAQGSPKAVLTIIPDSQVINGERVVLKCEVQGIRGGQWTYSWYKYNNRLSEEEDGDYTFRQIMGIIIIRFVSESDSGDYTCRGQRRDSLVSEISDAVTLTVSAVSKPTVRVSPQRFVYTGDTITLSCKLQETPAWGVFWYKNDQDFQLHNTKNTKTFNVTVDTEGETMYQCRAHRRNTQFNTDHSDPVEIIVRERPKPMVSINPDKHVYNGDNVTLRCEIQDESVSRWQYSWYKDASLSPVSSEQMYRISGVELTHIGNYTCIGRESGGSRSSHLSDAVTLTVSERPKPVSSINPDKQVFSGDTVTLRCEIQDESVSRWQYSWYKDASLSPVSSVQMYSISGVEVTHTGKYTCKGRESGGSRSSHLSDAVTLTVSERPKAVLSVSPQNWLNDGDSVTLSCEVTDSSTDWTFSWYREVPYKDGVTAIKNTNGYIMYVELLSDSSRGSGGNYTLSPSALHHTGVYVCRGERGEPAFYTQYSNPQLLRITERLKPVASINPDKQVFSGDTVTLRCEIQDESVSRWQYSWYKDASLSPVSSVQMYTISSVEVTHIGNYTCIGQEYEGSRSSQLSDAVTLTVSVRPKPVASINPDKQVFSGDTVTLRCEIQDESVSRWQYSWYKDASLSPVSSVQMYTISSVEVTHTGKYTCKGRESGGSRSSHLSDAVTLTVSERPQAVLSVSPQNWLTEGDSVTLSCEVTDSSTDWTFSWYREVPYKDSNSYALYKLILLSDSSRGSGGSYTLSPSALNHSGVYLCRGERGEPAIYTHYSNTQPLWISGESPPVSVILTPRKTQRFTDDSLSLSCEDQSNSTGWAVRRYTDSKKVLDCSQWGSVSNSTCNISFLSPTDNGVYWCESESGENSNPVNITVHDSGSRSRHRHVGMAAIFGFLLIALLIPMIWLLSYKRDKEMQQKYKQTSKQNQSRSGAEDFQSGLAPLQADKASLEDITTSL</sequence>
<feature type="transmembrane region" description="Helical" evidence="4">
    <location>
        <begin position="897"/>
        <end position="919"/>
    </location>
</feature>
<dbReference type="SUPFAM" id="SSF48726">
    <property type="entry name" value="Immunoglobulin"/>
    <property type="match status" value="9"/>
</dbReference>
<feature type="region of interest" description="Disordered" evidence="3">
    <location>
        <begin position="929"/>
        <end position="967"/>
    </location>
</feature>
<dbReference type="GO" id="GO:0009897">
    <property type="term" value="C:external side of plasma membrane"/>
    <property type="evidence" value="ECO:0007669"/>
    <property type="project" value="TreeGrafter"/>
</dbReference>
<protein>
    <recommendedName>
        <fullName evidence="6">Ig-like domain-containing protein</fullName>
    </recommendedName>
</protein>
<feature type="domain" description="Ig-like" evidence="6">
    <location>
        <begin position="397"/>
        <end position="485"/>
    </location>
</feature>
<feature type="domain" description="Ig-like" evidence="6">
    <location>
        <begin position="306"/>
        <end position="386"/>
    </location>
</feature>
<feature type="domain" description="Ig-like" evidence="6">
    <location>
        <begin position="500"/>
        <end position="593"/>
    </location>
</feature>
<feature type="domain" description="Ig-like" evidence="6">
    <location>
        <begin position="600"/>
        <end position="680"/>
    </location>
</feature>
<evidence type="ECO:0000313" key="7">
    <source>
        <dbReference type="EMBL" id="KAF7706765.1"/>
    </source>
</evidence>
<evidence type="ECO:0000256" key="4">
    <source>
        <dbReference type="SAM" id="Phobius"/>
    </source>
</evidence>
<dbReference type="PROSITE" id="PS50835">
    <property type="entry name" value="IG_LIKE"/>
    <property type="match status" value="9"/>
</dbReference>
<dbReference type="InterPro" id="IPR007110">
    <property type="entry name" value="Ig-like_dom"/>
</dbReference>
<comment type="caution">
    <text evidence="7">The sequence shown here is derived from an EMBL/GenBank/DDBJ whole genome shotgun (WGS) entry which is preliminary data.</text>
</comment>
<dbReference type="InterPro" id="IPR050488">
    <property type="entry name" value="Ig_Fc_receptor"/>
</dbReference>
<feature type="compositionally biased region" description="Polar residues" evidence="3">
    <location>
        <begin position="929"/>
        <end position="941"/>
    </location>
</feature>
<dbReference type="Gene3D" id="2.60.40.10">
    <property type="entry name" value="Immunoglobulins"/>
    <property type="match status" value="9"/>
</dbReference>
<evidence type="ECO:0000313" key="8">
    <source>
        <dbReference type="Proteomes" id="UP000606274"/>
    </source>
</evidence>
<feature type="signal peptide" evidence="5">
    <location>
        <begin position="1"/>
        <end position="21"/>
    </location>
</feature>
<feature type="domain" description="Ig-like" evidence="6">
    <location>
        <begin position="126"/>
        <end position="200"/>
    </location>
</feature>